<evidence type="ECO:0000313" key="3">
    <source>
        <dbReference type="Proteomes" id="UP001147747"/>
    </source>
</evidence>
<evidence type="ECO:0000256" key="1">
    <source>
        <dbReference type="SAM" id="MobiDB-lite"/>
    </source>
</evidence>
<protein>
    <submittedName>
        <fullName evidence="2">Uncharacterized protein</fullName>
    </submittedName>
</protein>
<proteinExistence type="predicted"/>
<comment type="caution">
    <text evidence="2">The sequence shown here is derived from an EMBL/GenBank/DDBJ whole genome shotgun (WGS) entry which is preliminary data.</text>
</comment>
<sequence length="94" mass="10885">MQSTSHQGSLPDRSRDHTVTTEANPTPSQAHESTDHSLRERNDRVAAEAEAEAESTWQPRFDRRQSWSTQDRKHQLQERLLNVEGSRERGFTEN</sequence>
<feature type="compositionally biased region" description="Basic and acidic residues" evidence="1">
    <location>
        <begin position="60"/>
        <end position="77"/>
    </location>
</feature>
<dbReference type="Proteomes" id="UP001147747">
    <property type="component" value="Unassembled WGS sequence"/>
</dbReference>
<dbReference type="EMBL" id="JAPZBU010000004">
    <property type="protein sequence ID" value="KAJ5407885.1"/>
    <property type="molecule type" value="Genomic_DNA"/>
</dbReference>
<name>A0A9W9W7L6_9EURO</name>
<keyword evidence="3" id="KW-1185">Reference proteome</keyword>
<evidence type="ECO:0000313" key="2">
    <source>
        <dbReference type="EMBL" id="KAJ5407885.1"/>
    </source>
</evidence>
<feature type="compositionally biased region" description="Basic and acidic residues" evidence="1">
    <location>
        <begin position="32"/>
        <end position="47"/>
    </location>
</feature>
<dbReference type="GeneID" id="81365385"/>
<organism evidence="2 3">
    <name type="scientific">Penicillium cosmopolitanum</name>
    <dbReference type="NCBI Taxonomy" id="1131564"/>
    <lineage>
        <taxon>Eukaryota</taxon>
        <taxon>Fungi</taxon>
        <taxon>Dikarya</taxon>
        <taxon>Ascomycota</taxon>
        <taxon>Pezizomycotina</taxon>
        <taxon>Eurotiomycetes</taxon>
        <taxon>Eurotiomycetidae</taxon>
        <taxon>Eurotiales</taxon>
        <taxon>Aspergillaceae</taxon>
        <taxon>Penicillium</taxon>
    </lineage>
</organism>
<feature type="compositionally biased region" description="Polar residues" evidence="1">
    <location>
        <begin position="20"/>
        <end position="31"/>
    </location>
</feature>
<dbReference type="OrthoDB" id="5425892at2759"/>
<reference evidence="2" key="2">
    <citation type="journal article" date="2023" name="IMA Fungus">
        <title>Comparative genomic study of the Penicillium genus elucidates a diverse pangenome and 15 lateral gene transfer events.</title>
        <authorList>
            <person name="Petersen C."/>
            <person name="Sorensen T."/>
            <person name="Nielsen M.R."/>
            <person name="Sondergaard T.E."/>
            <person name="Sorensen J.L."/>
            <person name="Fitzpatrick D.A."/>
            <person name="Frisvad J.C."/>
            <person name="Nielsen K.L."/>
        </authorList>
    </citation>
    <scope>NUCLEOTIDE SEQUENCE</scope>
    <source>
        <strain evidence="2">IBT 29677</strain>
    </source>
</reference>
<feature type="region of interest" description="Disordered" evidence="1">
    <location>
        <begin position="1"/>
        <end position="94"/>
    </location>
</feature>
<gene>
    <name evidence="2" type="ORF">N7509_001768</name>
</gene>
<feature type="compositionally biased region" description="Basic and acidic residues" evidence="1">
    <location>
        <begin position="85"/>
        <end position="94"/>
    </location>
</feature>
<dbReference type="AlphaFoldDB" id="A0A9W9W7L6"/>
<reference evidence="2" key="1">
    <citation type="submission" date="2022-12" db="EMBL/GenBank/DDBJ databases">
        <authorList>
            <person name="Petersen C."/>
        </authorList>
    </citation>
    <scope>NUCLEOTIDE SEQUENCE</scope>
    <source>
        <strain evidence="2">IBT 29677</strain>
    </source>
</reference>
<accession>A0A9W9W7L6</accession>
<dbReference type="RefSeq" id="XP_056492200.1">
    <property type="nucleotide sequence ID" value="XM_056626405.1"/>
</dbReference>